<evidence type="ECO:0000256" key="4">
    <source>
        <dbReference type="ARBA" id="ARBA00022989"/>
    </source>
</evidence>
<feature type="transmembrane region" description="Helical" evidence="7">
    <location>
        <begin position="204"/>
        <end position="222"/>
    </location>
</feature>
<dbReference type="EMBL" id="LAQJ01000285">
    <property type="protein sequence ID" value="KKO18236.1"/>
    <property type="molecule type" value="Genomic_DNA"/>
</dbReference>
<evidence type="ECO:0000256" key="6">
    <source>
        <dbReference type="RuleBase" id="RU000320"/>
    </source>
</evidence>
<dbReference type="InterPro" id="IPR010227">
    <property type="entry name" value="NADH_Q_OxRdtase_chainM/4"/>
</dbReference>
<feature type="transmembrane region" description="Helical" evidence="7">
    <location>
        <begin position="110"/>
        <end position="128"/>
    </location>
</feature>
<dbReference type="NCBIfam" id="TIGR01972">
    <property type="entry name" value="NDH_I_M"/>
    <property type="match status" value="1"/>
</dbReference>
<evidence type="ECO:0000313" key="10">
    <source>
        <dbReference type="Proteomes" id="UP000034954"/>
    </source>
</evidence>
<dbReference type="PANTHER" id="PTHR43507">
    <property type="entry name" value="NADH-UBIQUINONE OXIDOREDUCTASE CHAIN 4"/>
    <property type="match status" value="1"/>
</dbReference>
<dbReference type="GO" id="GO:0012505">
    <property type="term" value="C:endomembrane system"/>
    <property type="evidence" value="ECO:0007669"/>
    <property type="project" value="UniProtKB-SubCell"/>
</dbReference>
<keyword evidence="3 6" id="KW-0812">Transmembrane</keyword>
<gene>
    <name evidence="9" type="ORF">BROFUL_03082</name>
</gene>
<feature type="transmembrane region" description="Helical" evidence="7">
    <location>
        <begin position="408"/>
        <end position="427"/>
    </location>
</feature>
<dbReference type="Pfam" id="PF00361">
    <property type="entry name" value="Proton_antipo_M"/>
    <property type="match status" value="1"/>
</dbReference>
<keyword evidence="10" id="KW-1185">Reference proteome</keyword>
<name>A0A0M2UTC6_9BACT</name>
<feature type="transmembrane region" description="Helical" evidence="7">
    <location>
        <begin position="243"/>
        <end position="268"/>
    </location>
</feature>
<dbReference type="GO" id="GO:0003954">
    <property type="term" value="F:NADH dehydrogenase activity"/>
    <property type="evidence" value="ECO:0007669"/>
    <property type="project" value="TreeGrafter"/>
</dbReference>
<comment type="caution">
    <text evidence="9">The sequence shown here is derived from an EMBL/GenBank/DDBJ whole genome shotgun (WGS) entry which is preliminary data.</text>
</comment>
<dbReference type="NCBIfam" id="NF004499">
    <property type="entry name" value="PRK05846.1-3"/>
    <property type="match status" value="1"/>
</dbReference>
<feature type="transmembrane region" description="Helical" evidence="7">
    <location>
        <begin position="163"/>
        <end position="184"/>
    </location>
</feature>
<dbReference type="GO" id="GO:0015990">
    <property type="term" value="P:electron transport coupled proton transport"/>
    <property type="evidence" value="ECO:0007669"/>
    <property type="project" value="TreeGrafter"/>
</dbReference>
<dbReference type="PANTHER" id="PTHR43507:SF1">
    <property type="entry name" value="NADH-UBIQUINONE OXIDOREDUCTASE CHAIN 4"/>
    <property type="match status" value="1"/>
</dbReference>
<accession>A0A0M2UTC6</accession>
<dbReference type="AlphaFoldDB" id="A0A0M2UTC6"/>
<feature type="domain" description="NADH:quinone oxidoreductase/Mrp antiporter transmembrane" evidence="8">
    <location>
        <begin position="127"/>
        <end position="414"/>
    </location>
</feature>
<reference evidence="9 10" key="1">
    <citation type="journal article" date="2013" name="BMC Microbiol.">
        <title>Identification of the type II cytochrome c maturation pathway in anammox bacteria by comparative genomics.</title>
        <authorList>
            <person name="Ferousi C."/>
            <person name="Speth D.R."/>
            <person name="Reimann J."/>
            <person name="Op den Camp H.J."/>
            <person name="Allen J.W."/>
            <person name="Keltjens J.T."/>
            <person name="Jetten M.S."/>
        </authorList>
    </citation>
    <scope>NUCLEOTIDE SEQUENCE [LARGE SCALE GENOMIC DNA]</scope>
    <source>
        <strain evidence="9">RU1</strain>
    </source>
</reference>
<keyword evidence="5 7" id="KW-0472">Membrane</keyword>
<dbReference type="InterPro" id="IPR001750">
    <property type="entry name" value="ND/Mrp_TM"/>
</dbReference>
<feature type="transmembrane region" description="Helical" evidence="7">
    <location>
        <begin position="6"/>
        <end position="21"/>
    </location>
</feature>
<feature type="transmembrane region" description="Helical" evidence="7">
    <location>
        <begin position="373"/>
        <end position="402"/>
    </location>
</feature>
<evidence type="ECO:0000256" key="5">
    <source>
        <dbReference type="ARBA" id="ARBA00023136"/>
    </source>
</evidence>
<feature type="transmembrane region" description="Helical" evidence="7">
    <location>
        <begin position="274"/>
        <end position="296"/>
    </location>
</feature>
<evidence type="ECO:0000313" key="9">
    <source>
        <dbReference type="EMBL" id="KKO18236.1"/>
    </source>
</evidence>
<dbReference type="NCBIfam" id="NF004500">
    <property type="entry name" value="PRK05846.1-4"/>
    <property type="match status" value="1"/>
</dbReference>
<sequence>MPLLSLITFLPVVGIFFVLFMDSKRGELIRVTALLVSIVVFILSLPLYFHFNAQVSDMQFVEKLPWIPSFGIHYHIGIDGISLFLILLTTFLMPVSILASWHITKHVKEYMIAMLALETGMIGVFVSLDLFLFYVYWELMLIPMYLLIGIWGGPRRIYAAIKFFIYTMTGSVFMLLAIIALYFLNHRATGEYTFNLLEFYRLELSFAVQFWLFLAFAFAFAIKVPMFPFHTWLPDAHVEAPTAGSVILAGVLLKMGTYGFVRFCLPLFPEASHAFIPVISWMAIVGIIYGALVSMVQDDLKKLVAYSSVSHLGFVMLGIFAFNVQGIEGGITQMINHGLSTGALFLVVGMLYERRHTRMIADFGGLTRQMPVFATLFLIVTLSSIGLPGLNGFVGEFLILLGAFRSRILYASIATSGIILAAVYMLWMFQRVMFHEITHEENKTLKDVNKREFAILLPLVIVIFWIGIYPGSFLRKMDASVDRLLKQAGRKSETVSNLRRQDKKATPQIDIISETGTEW</sequence>
<evidence type="ECO:0000256" key="1">
    <source>
        <dbReference type="ARBA" id="ARBA00004127"/>
    </source>
</evidence>
<feature type="transmembrane region" description="Helical" evidence="7">
    <location>
        <begin position="71"/>
        <end position="98"/>
    </location>
</feature>
<organism evidence="9 10">
    <name type="scientific">Candidatus Brocadia fulgida</name>
    <dbReference type="NCBI Taxonomy" id="380242"/>
    <lineage>
        <taxon>Bacteria</taxon>
        <taxon>Pseudomonadati</taxon>
        <taxon>Planctomycetota</taxon>
        <taxon>Candidatus Brocadiia</taxon>
        <taxon>Candidatus Brocadiales</taxon>
        <taxon>Candidatus Brocadiaceae</taxon>
        <taxon>Candidatus Brocadia</taxon>
    </lineage>
</organism>
<dbReference type="PRINTS" id="PR01437">
    <property type="entry name" value="NUOXDRDTASE4"/>
</dbReference>
<proteinExistence type="inferred from homology"/>
<feature type="transmembrane region" description="Helical" evidence="7">
    <location>
        <begin position="334"/>
        <end position="352"/>
    </location>
</feature>
<feature type="transmembrane region" description="Helical" evidence="7">
    <location>
        <begin position="303"/>
        <end position="322"/>
    </location>
</feature>
<comment type="subcellular location">
    <subcellularLocation>
        <location evidence="1">Endomembrane system</location>
        <topology evidence="1">Multi-pass membrane protein</topology>
    </subcellularLocation>
    <subcellularLocation>
        <location evidence="6">Membrane</location>
        <topology evidence="6">Multi-pass membrane protein</topology>
    </subcellularLocation>
</comment>
<dbReference type="Proteomes" id="UP000034954">
    <property type="component" value="Unassembled WGS sequence"/>
</dbReference>
<dbReference type="PATRIC" id="fig|380242.3.peg.3808"/>
<dbReference type="GO" id="GO:0042773">
    <property type="term" value="P:ATP synthesis coupled electron transport"/>
    <property type="evidence" value="ECO:0007669"/>
    <property type="project" value="InterPro"/>
</dbReference>
<keyword evidence="4 7" id="KW-1133">Transmembrane helix</keyword>
<dbReference type="GO" id="GO:0008137">
    <property type="term" value="F:NADH dehydrogenase (ubiquinone) activity"/>
    <property type="evidence" value="ECO:0007669"/>
    <property type="project" value="InterPro"/>
</dbReference>
<protein>
    <submittedName>
        <fullName evidence="9">NADH dehydrogenase I subunit M</fullName>
    </submittedName>
</protein>
<dbReference type="InterPro" id="IPR003918">
    <property type="entry name" value="NADH_UbQ_OxRdtase"/>
</dbReference>
<dbReference type="GO" id="GO:0016020">
    <property type="term" value="C:membrane"/>
    <property type="evidence" value="ECO:0007669"/>
    <property type="project" value="UniProtKB-SubCell"/>
</dbReference>
<evidence type="ECO:0000256" key="7">
    <source>
        <dbReference type="SAM" id="Phobius"/>
    </source>
</evidence>
<feature type="transmembrane region" description="Helical" evidence="7">
    <location>
        <begin position="28"/>
        <end position="51"/>
    </location>
</feature>
<evidence type="ECO:0000256" key="3">
    <source>
        <dbReference type="ARBA" id="ARBA00022692"/>
    </source>
</evidence>
<dbReference type="GO" id="GO:0048039">
    <property type="term" value="F:ubiquinone binding"/>
    <property type="evidence" value="ECO:0007669"/>
    <property type="project" value="TreeGrafter"/>
</dbReference>
<evidence type="ECO:0000259" key="8">
    <source>
        <dbReference type="Pfam" id="PF00361"/>
    </source>
</evidence>
<evidence type="ECO:0000256" key="2">
    <source>
        <dbReference type="ARBA" id="ARBA00009025"/>
    </source>
</evidence>
<comment type="similarity">
    <text evidence="2">Belongs to the complex I subunit 4 family.</text>
</comment>
<feature type="transmembrane region" description="Helical" evidence="7">
    <location>
        <begin position="453"/>
        <end position="474"/>
    </location>
</feature>